<accession>A0ABS4QKX5</accession>
<dbReference type="EMBL" id="JAGGMR010000001">
    <property type="protein sequence ID" value="MBP2192361.1"/>
    <property type="molecule type" value="Genomic_DNA"/>
</dbReference>
<dbReference type="Proteomes" id="UP001519325">
    <property type="component" value="Unassembled WGS sequence"/>
</dbReference>
<name>A0ABS4QKX5_9NOCA</name>
<gene>
    <name evidence="1" type="ORF">BJ987_005262</name>
</gene>
<organism evidence="1 2">
    <name type="scientific">Nocardia goodfellowii</name>
    <dbReference type="NCBI Taxonomy" id="882446"/>
    <lineage>
        <taxon>Bacteria</taxon>
        <taxon>Bacillati</taxon>
        <taxon>Actinomycetota</taxon>
        <taxon>Actinomycetes</taxon>
        <taxon>Mycobacteriales</taxon>
        <taxon>Nocardiaceae</taxon>
        <taxon>Nocardia</taxon>
    </lineage>
</organism>
<reference evidence="1 2" key="1">
    <citation type="submission" date="2021-03" db="EMBL/GenBank/DDBJ databases">
        <title>Sequencing the genomes of 1000 actinobacteria strains.</title>
        <authorList>
            <person name="Klenk H.-P."/>
        </authorList>
    </citation>
    <scope>NUCLEOTIDE SEQUENCE [LARGE SCALE GENOMIC DNA]</scope>
    <source>
        <strain evidence="1 2">DSM 45516</strain>
    </source>
</reference>
<comment type="caution">
    <text evidence="1">The sequence shown here is derived from an EMBL/GenBank/DDBJ whole genome shotgun (WGS) entry which is preliminary data.</text>
</comment>
<evidence type="ECO:0000313" key="1">
    <source>
        <dbReference type="EMBL" id="MBP2192361.1"/>
    </source>
</evidence>
<protein>
    <submittedName>
        <fullName evidence="1">Uncharacterized protein</fullName>
    </submittedName>
</protein>
<sequence length="176" mass="19583">MDDGVRSGSSWELSERDGGYLAARWWQWALSAPADRSPVADETGEHAAWNQSAEVWFLAGTYGGRVVRRCAVPSGRALFFPVINTVHTMRVSKEPLTMDVVSAKAYLNGVPLELREFVSPPFWAKVRPLRASLRRRRAWGLWAGLAPLVPGHYVLEIKASTGGGFWVDTTYHLTVD</sequence>
<dbReference type="RefSeq" id="WP_209895129.1">
    <property type="nucleotide sequence ID" value="NZ_JAGGMR010000001.1"/>
</dbReference>
<keyword evidence="2" id="KW-1185">Reference proteome</keyword>
<proteinExistence type="predicted"/>
<evidence type="ECO:0000313" key="2">
    <source>
        <dbReference type="Proteomes" id="UP001519325"/>
    </source>
</evidence>